<dbReference type="Gene3D" id="3.40.532.10">
    <property type="entry name" value="Peptidase C12, ubiquitin carboxyl-terminal hydrolase"/>
    <property type="match status" value="1"/>
</dbReference>
<dbReference type="STRING" id="590646.G3AX36"/>
<feature type="site" description="Transition state stabilizer" evidence="7">
    <location>
        <position position="91"/>
    </location>
</feature>
<evidence type="ECO:0000313" key="11">
    <source>
        <dbReference type="Proteomes" id="UP000000707"/>
    </source>
</evidence>
<dbReference type="Pfam" id="PF01088">
    <property type="entry name" value="Peptidase_C12"/>
    <property type="match status" value="1"/>
</dbReference>
<dbReference type="OrthoDB" id="199574at2759"/>
<dbReference type="PROSITE" id="PS52048">
    <property type="entry name" value="UCH_DOMAIN"/>
    <property type="match status" value="1"/>
</dbReference>
<comment type="similarity">
    <text evidence="2 7 8">Belongs to the peptidase C12 family.</text>
</comment>
<evidence type="ECO:0000256" key="6">
    <source>
        <dbReference type="ARBA" id="ARBA00022807"/>
    </source>
</evidence>
<comment type="catalytic activity">
    <reaction evidence="1 7 8">
        <text>Thiol-dependent hydrolysis of ester, thioester, amide, peptide and isopeptide bonds formed by the C-terminal Gly of ubiquitin (a 76-residue protein attached to proteins as an intracellular targeting signal).</text>
        <dbReference type="EC" id="3.4.19.12"/>
    </reaction>
</comment>
<evidence type="ECO:0000256" key="4">
    <source>
        <dbReference type="ARBA" id="ARBA00022786"/>
    </source>
</evidence>
<keyword evidence="3 7" id="KW-0645">Protease</keyword>
<dbReference type="GO" id="GO:0004843">
    <property type="term" value="F:cysteine-type deubiquitinase activity"/>
    <property type="evidence" value="ECO:0007669"/>
    <property type="project" value="UniProtKB-UniRule"/>
</dbReference>
<proteinExistence type="inferred from homology"/>
<evidence type="ECO:0000313" key="10">
    <source>
        <dbReference type="EMBL" id="EGV66874.1"/>
    </source>
</evidence>
<dbReference type="HOGENOM" id="CLU_054406_0_2_1"/>
<feature type="active site" description="Proton donor" evidence="7">
    <location>
        <position position="172"/>
    </location>
</feature>
<dbReference type="PANTHER" id="PTHR10589:SF17">
    <property type="entry name" value="UBIQUITIN CARBOXYL-TERMINAL HYDROLASE"/>
    <property type="match status" value="1"/>
</dbReference>
<keyword evidence="5 7" id="KW-0378">Hydrolase</keyword>
<dbReference type="PANTHER" id="PTHR10589">
    <property type="entry name" value="UBIQUITIN CARBOXYL-TERMINAL HYDROLASE"/>
    <property type="match status" value="1"/>
</dbReference>
<dbReference type="InterPro" id="IPR038765">
    <property type="entry name" value="Papain-like_cys_pep_sf"/>
</dbReference>
<feature type="active site" description="Nucleophile" evidence="7">
    <location>
        <position position="97"/>
    </location>
</feature>
<gene>
    <name evidence="10" type="ORF">CANTEDRAFT_112421</name>
</gene>
<dbReference type="GO" id="GO:0005737">
    <property type="term" value="C:cytoplasm"/>
    <property type="evidence" value="ECO:0007669"/>
    <property type="project" value="TreeGrafter"/>
</dbReference>
<dbReference type="AlphaFoldDB" id="G3AX36"/>
<evidence type="ECO:0000256" key="1">
    <source>
        <dbReference type="ARBA" id="ARBA00000707"/>
    </source>
</evidence>
<dbReference type="PRINTS" id="PR00707">
    <property type="entry name" value="UBCTHYDRLASE"/>
</dbReference>
<dbReference type="InterPro" id="IPR036959">
    <property type="entry name" value="Peptidase_C12_UCH_sf"/>
</dbReference>
<sequence length="241" mass="26949">MPDSKRVIPLESNPDIFTAMAHKLGLSPVLEFHDVLSLTEPDLVAFLPQPVFGVTLLFPITKEYEDYRTRFDSTRAPYSSESIDTVRWFKQTIGNGCGLYALLHLITNLQSDLIIDNSLLNSFLIQQLNRSLSTEDIAKLVENLEQQIQLDENYGSGGQTEAPPPEISVELHFITFVKGKDNHLYELDGRRTGPVDLGESVGGSNIIEDPKLNEKIQFYISNTNEANKHNFAMIALGPSLD</sequence>
<dbReference type="EMBL" id="GL996510">
    <property type="protein sequence ID" value="EGV66874.1"/>
    <property type="molecule type" value="Genomic_DNA"/>
</dbReference>
<keyword evidence="4 7" id="KW-0833">Ubl conjugation pathway</keyword>
<evidence type="ECO:0000256" key="3">
    <source>
        <dbReference type="ARBA" id="ARBA00022670"/>
    </source>
</evidence>
<dbReference type="SUPFAM" id="SSF54001">
    <property type="entry name" value="Cysteine proteinases"/>
    <property type="match status" value="1"/>
</dbReference>
<feature type="site" description="Important for enzyme activity" evidence="7">
    <location>
        <position position="188"/>
    </location>
</feature>
<dbReference type="GO" id="GO:0006511">
    <property type="term" value="P:ubiquitin-dependent protein catabolic process"/>
    <property type="evidence" value="ECO:0007669"/>
    <property type="project" value="UniProtKB-UniRule"/>
</dbReference>
<dbReference type="KEGG" id="cten:18246513"/>
<dbReference type="EC" id="3.4.19.12" evidence="8"/>
<protein>
    <recommendedName>
        <fullName evidence="8">Ubiquitin carboxyl-terminal hydrolase</fullName>
        <ecNumber evidence="8">3.4.19.12</ecNumber>
    </recommendedName>
</protein>
<keyword evidence="11" id="KW-1185">Reference proteome</keyword>
<evidence type="ECO:0000256" key="7">
    <source>
        <dbReference type="PROSITE-ProRule" id="PRU01393"/>
    </source>
</evidence>
<keyword evidence="6 7" id="KW-0788">Thiol protease</keyword>
<evidence type="ECO:0000256" key="5">
    <source>
        <dbReference type="ARBA" id="ARBA00022801"/>
    </source>
</evidence>
<organism evidence="11">
    <name type="scientific">Candida tenuis (strain ATCC 10573 / BCRC 21748 / CBS 615 / JCM 9827 / NBRC 10315 / NRRL Y-1498 / VKM Y-70)</name>
    <name type="common">Yeast</name>
    <name type="synonym">Yamadazyma tenuis</name>
    <dbReference type="NCBI Taxonomy" id="590646"/>
    <lineage>
        <taxon>Eukaryota</taxon>
        <taxon>Fungi</taxon>
        <taxon>Dikarya</taxon>
        <taxon>Ascomycota</taxon>
        <taxon>Saccharomycotina</taxon>
        <taxon>Pichiomycetes</taxon>
        <taxon>Debaryomycetaceae</taxon>
        <taxon>Yamadazyma</taxon>
    </lineage>
</organism>
<name>G3AX36_CANTC</name>
<dbReference type="MEROPS" id="C12.002"/>
<evidence type="ECO:0000256" key="2">
    <source>
        <dbReference type="ARBA" id="ARBA00009326"/>
    </source>
</evidence>
<evidence type="ECO:0000259" key="9">
    <source>
        <dbReference type="PROSITE" id="PS52048"/>
    </source>
</evidence>
<dbReference type="InterPro" id="IPR001578">
    <property type="entry name" value="Peptidase_C12_UCH"/>
</dbReference>
<dbReference type="Proteomes" id="UP000000707">
    <property type="component" value="Unassembled WGS sequence"/>
</dbReference>
<dbReference type="GeneID" id="18246513"/>
<dbReference type="eggNOG" id="KOG1415">
    <property type="taxonomic scope" value="Eukaryota"/>
</dbReference>
<reference evidence="10 11" key="1">
    <citation type="journal article" date="2011" name="Proc. Natl. Acad. Sci. U.S.A.">
        <title>Comparative genomics of xylose-fermenting fungi for enhanced biofuel production.</title>
        <authorList>
            <person name="Wohlbach D.J."/>
            <person name="Kuo A."/>
            <person name="Sato T.K."/>
            <person name="Potts K.M."/>
            <person name="Salamov A.A."/>
            <person name="LaButti K.M."/>
            <person name="Sun H."/>
            <person name="Clum A."/>
            <person name="Pangilinan J.L."/>
            <person name="Lindquist E.A."/>
            <person name="Lucas S."/>
            <person name="Lapidus A."/>
            <person name="Jin M."/>
            <person name="Gunawan C."/>
            <person name="Balan V."/>
            <person name="Dale B.E."/>
            <person name="Jeffries T.W."/>
            <person name="Zinkel R."/>
            <person name="Barry K.W."/>
            <person name="Grigoriev I.V."/>
            <person name="Gasch A.P."/>
        </authorList>
    </citation>
    <scope>NUCLEOTIDE SEQUENCE [LARGE SCALE GENOMIC DNA]</scope>
    <source>
        <strain evidence="10">ATCC 10573</strain>
        <strain evidence="11">ATCC 10573 / BCRC 21748 / CBS 615 / JCM 9827 / NBRC 10315 / NRRL Y-1498 / VKM Y-70</strain>
    </source>
</reference>
<dbReference type="FunFam" id="3.40.532.10:FF:000006">
    <property type="entry name" value="Ubiquitin carboxyl-terminal hydrolase"/>
    <property type="match status" value="1"/>
</dbReference>
<feature type="domain" description="UCH catalytic" evidence="9">
    <location>
        <begin position="6"/>
        <end position="238"/>
    </location>
</feature>
<dbReference type="EMBL" id="GL996510">
    <property type="protein sequence ID" value="EGV66875.1"/>
    <property type="molecule type" value="Genomic_DNA"/>
</dbReference>
<dbReference type="GO" id="GO:0016579">
    <property type="term" value="P:protein deubiquitination"/>
    <property type="evidence" value="ECO:0007669"/>
    <property type="project" value="TreeGrafter"/>
</dbReference>
<dbReference type="CDD" id="cd09616">
    <property type="entry name" value="Peptidase_C12_UCH_L1_L3"/>
    <property type="match status" value="1"/>
</dbReference>
<accession>G3AX36</accession>
<evidence type="ECO:0000256" key="8">
    <source>
        <dbReference type="RuleBase" id="RU361215"/>
    </source>
</evidence>